<dbReference type="AlphaFoldDB" id="A0AAI8YZE7"/>
<comment type="caution">
    <text evidence="1">The sequence shown here is derived from an EMBL/GenBank/DDBJ whole genome shotgun (WGS) entry which is preliminary data.</text>
</comment>
<evidence type="ECO:0000313" key="2">
    <source>
        <dbReference type="Proteomes" id="UP001296104"/>
    </source>
</evidence>
<proteinExistence type="predicted"/>
<gene>
    <name evidence="1" type="ORF">LECACI_7A004803</name>
</gene>
<protein>
    <submittedName>
        <fullName evidence="1">Uncharacterized protein</fullName>
    </submittedName>
</protein>
<sequence length="135" mass="15102">MASLTPDPSKYNTPTAADYYCLRDLYDFYKANGIRPIVVDADDYMTGGAFVRHLCSKRPGLHPELAVISWPKTTEKEQRETNPHLVVIHNILNSKSLVPERASKDINLPAEFGEKGADFFDKVSSRAATAEKRGF</sequence>
<dbReference type="EMBL" id="CAVMBE010000028">
    <property type="protein sequence ID" value="CAK4021973.1"/>
    <property type="molecule type" value="Genomic_DNA"/>
</dbReference>
<name>A0AAI8YZE7_9PEZI</name>
<evidence type="ECO:0000313" key="1">
    <source>
        <dbReference type="EMBL" id="CAK4021973.1"/>
    </source>
</evidence>
<reference evidence="1" key="1">
    <citation type="submission" date="2023-11" db="EMBL/GenBank/DDBJ databases">
        <authorList>
            <person name="Alioto T."/>
            <person name="Alioto T."/>
            <person name="Gomez Garrido J."/>
        </authorList>
    </citation>
    <scope>NUCLEOTIDE SEQUENCE</scope>
</reference>
<keyword evidence="2" id="KW-1185">Reference proteome</keyword>
<dbReference type="Proteomes" id="UP001296104">
    <property type="component" value="Unassembled WGS sequence"/>
</dbReference>
<organism evidence="1 2">
    <name type="scientific">Lecanosticta acicola</name>
    <dbReference type="NCBI Taxonomy" id="111012"/>
    <lineage>
        <taxon>Eukaryota</taxon>
        <taxon>Fungi</taxon>
        <taxon>Dikarya</taxon>
        <taxon>Ascomycota</taxon>
        <taxon>Pezizomycotina</taxon>
        <taxon>Dothideomycetes</taxon>
        <taxon>Dothideomycetidae</taxon>
        <taxon>Mycosphaerellales</taxon>
        <taxon>Mycosphaerellaceae</taxon>
        <taxon>Lecanosticta</taxon>
    </lineage>
</organism>
<accession>A0AAI8YZE7</accession>